<comment type="subcellular location">
    <subcellularLocation>
        <location evidence="1 8">Cell membrane</location>
        <topology evidence="1 8">Multi-pass membrane protein</topology>
    </subcellularLocation>
</comment>
<comment type="similarity">
    <text evidence="2 8">Belongs to the 4-toluene sulfonate uptake permease (TSUP) (TC 2.A.102) family.</text>
</comment>
<dbReference type="Proteomes" id="UP000253759">
    <property type="component" value="Unassembled WGS sequence"/>
</dbReference>
<sequence>MEPASFLVIVTGLVLGGFVKGLTGMGTPLVSIPILASVLGVPSTIGLLTVSYLVSNLSQIWSHRTEGLEGQGYLPGFLVCGIAGVGLGTAVLVNLPVQWASLVLGVLLVVYCLARLANRDRMNLAPATSRRLAPVAGLAAGLLHGATGISSPIGGAFLQAMNMTRSQYMLALSSMLLLFSLVQAGSLLASGLIDLPLLAAGCLALVPVLGGMWVGNALTERMSHGLFDRTVTVLLTVVGIKLLWDGLSVLLAG</sequence>
<feature type="transmembrane region" description="Helical" evidence="8">
    <location>
        <begin position="226"/>
        <end position="244"/>
    </location>
</feature>
<proteinExistence type="inferred from homology"/>
<dbReference type="PANTHER" id="PTHR30269:SF32">
    <property type="entry name" value="MEMBRANE TRANSPORTER PROTEIN-RELATED"/>
    <property type="match status" value="1"/>
</dbReference>
<keyword evidence="4 8" id="KW-1003">Cell membrane</keyword>
<reference evidence="10" key="1">
    <citation type="submission" date="2018-07" db="EMBL/GenBank/DDBJ databases">
        <authorList>
            <person name="Liu B.-T."/>
            <person name="Du Z."/>
        </authorList>
    </citation>
    <scope>NUCLEOTIDE SEQUENCE [LARGE SCALE GENOMIC DNA]</scope>
    <source>
        <strain evidence="10">XYN52</strain>
    </source>
</reference>
<protein>
    <recommendedName>
        <fullName evidence="8">Probable membrane transporter protein</fullName>
    </recommendedName>
</protein>
<keyword evidence="10" id="KW-1185">Reference proteome</keyword>
<keyword evidence="5 8" id="KW-0812">Transmembrane</keyword>
<evidence type="ECO:0000313" key="9">
    <source>
        <dbReference type="EMBL" id="RDE09531.1"/>
    </source>
</evidence>
<keyword evidence="7 8" id="KW-0472">Membrane</keyword>
<evidence type="ECO:0000256" key="8">
    <source>
        <dbReference type="RuleBase" id="RU363041"/>
    </source>
</evidence>
<feature type="transmembrane region" description="Helical" evidence="8">
    <location>
        <begin position="99"/>
        <end position="117"/>
    </location>
</feature>
<dbReference type="InterPro" id="IPR002781">
    <property type="entry name" value="TM_pro_TauE-like"/>
</dbReference>
<dbReference type="PANTHER" id="PTHR30269">
    <property type="entry name" value="TRANSMEMBRANE PROTEIN YFCA"/>
    <property type="match status" value="1"/>
</dbReference>
<dbReference type="OrthoDB" id="5195497at2"/>
<evidence type="ECO:0000256" key="1">
    <source>
        <dbReference type="ARBA" id="ARBA00004651"/>
    </source>
</evidence>
<dbReference type="Pfam" id="PF01925">
    <property type="entry name" value="TauE"/>
    <property type="match status" value="1"/>
</dbReference>
<organism evidence="9 10">
    <name type="scientific">Pelagibacterium lacus</name>
    <dbReference type="NCBI Taxonomy" id="2282655"/>
    <lineage>
        <taxon>Bacteria</taxon>
        <taxon>Pseudomonadati</taxon>
        <taxon>Pseudomonadota</taxon>
        <taxon>Alphaproteobacteria</taxon>
        <taxon>Hyphomicrobiales</taxon>
        <taxon>Devosiaceae</taxon>
        <taxon>Pelagibacterium</taxon>
    </lineage>
</organism>
<dbReference type="InterPro" id="IPR052017">
    <property type="entry name" value="TSUP"/>
</dbReference>
<evidence type="ECO:0000256" key="2">
    <source>
        <dbReference type="ARBA" id="ARBA00009142"/>
    </source>
</evidence>
<evidence type="ECO:0000256" key="7">
    <source>
        <dbReference type="ARBA" id="ARBA00023136"/>
    </source>
</evidence>
<comment type="caution">
    <text evidence="9">The sequence shown here is derived from an EMBL/GenBank/DDBJ whole genome shotgun (WGS) entry which is preliminary data.</text>
</comment>
<dbReference type="RefSeq" id="WP_114645078.1">
    <property type="nucleotide sequence ID" value="NZ_QQNH01000005.1"/>
</dbReference>
<evidence type="ECO:0000256" key="4">
    <source>
        <dbReference type="ARBA" id="ARBA00022475"/>
    </source>
</evidence>
<feature type="transmembrane region" description="Helical" evidence="8">
    <location>
        <begin position="74"/>
        <end position="93"/>
    </location>
</feature>
<dbReference type="EMBL" id="QQNH01000005">
    <property type="protein sequence ID" value="RDE09531.1"/>
    <property type="molecule type" value="Genomic_DNA"/>
</dbReference>
<dbReference type="AlphaFoldDB" id="A0A369WBP8"/>
<accession>A0A369WBP8</accession>
<evidence type="ECO:0000256" key="3">
    <source>
        <dbReference type="ARBA" id="ARBA00022448"/>
    </source>
</evidence>
<gene>
    <name evidence="9" type="ORF">DVH29_05055</name>
</gene>
<dbReference type="GO" id="GO:0005886">
    <property type="term" value="C:plasma membrane"/>
    <property type="evidence" value="ECO:0007669"/>
    <property type="project" value="UniProtKB-SubCell"/>
</dbReference>
<evidence type="ECO:0000256" key="5">
    <source>
        <dbReference type="ARBA" id="ARBA00022692"/>
    </source>
</evidence>
<keyword evidence="6 8" id="KW-1133">Transmembrane helix</keyword>
<keyword evidence="3" id="KW-0813">Transport</keyword>
<name>A0A369WBP8_9HYPH</name>
<evidence type="ECO:0000256" key="6">
    <source>
        <dbReference type="ARBA" id="ARBA00022989"/>
    </source>
</evidence>
<feature type="transmembrane region" description="Helical" evidence="8">
    <location>
        <begin position="32"/>
        <end position="54"/>
    </location>
</feature>
<evidence type="ECO:0000313" key="10">
    <source>
        <dbReference type="Proteomes" id="UP000253759"/>
    </source>
</evidence>
<feature type="transmembrane region" description="Helical" evidence="8">
    <location>
        <begin position="195"/>
        <end position="214"/>
    </location>
</feature>
<feature type="transmembrane region" description="Helical" evidence="8">
    <location>
        <begin position="168"/>
        <end position="189"/>
    </location>
</feature>